<reference evidence="3" key="1">
    <citation type="submission" date="2016-10" db="EMBL/GenBank/DDBJ databases">
        <authorList>
            <person name="Varghese N."/>
            <person name="Submissions S."/>
        </authorList>
    </citation>
    <scope>NUCLEOTIDE SEQUENCE [LARGE SCALE GENOMIC DNA]</scope>
    <source>
        <strain evidence="3">DSM 21368</strain>
    </source>
</reference>
<keyword evidence="1" id="KW-1133">Transmembrane helix</keyword>
<gene>
    <name evidence="2" type="ORF">SAMN04488554_3955</name>
</gene>
<feature type="transmembrane region" description="Helical" evidence="1">
    <location>
        <begin position="202"/>
        <end position="221"/>
    </location>
</feature>
<evidence type="ECO:0000313" key="3">
    <source>
        <dbReference type="Proteomes" id="UP000199220"/>
    </source>
</evidence>
<dbReference type="RefSeq" id="WP_089774928.1">
    <property type="nucleotide sequence ID" value="NZ_FNTX01000002.1"/>
</dbReference>
<accession>A0A1H5N7V4</accession>
<feature type="transmembrane region" description="Helical" evidence="1">
    <location>
        <begin position="227"/>
        <end position="250"/>
    </location>
</feature>
<evidence type="ECO:0000256" key="1">
    <source>
        <dbReference type="SAM" id="Phobius"/>
    </source>
</evidence>
<name>A0A1H5N7V4_9MICO</name>
<dbReference type="EMBL" id="FNTX01000002">
    <property type="protein sequence ID" value="SEE96748.1"/>
    <property type="molecule type" value="Genomic_DNA"/>
</dbReference>
<evidence type="ECO:0000313" key="2">
    <source>
        <dbReference type="EMBL" id="SEE96748.1"/>
    </source>
</evidence>
<keyword evidence="3" id="KW-1185">Reference proteome</keyword>
<organism evidence="2 3">
    <name type="scientific">Ruania alba</name>
    <dbReference type="NCBI Taxonomy" id="648782"/>
    <lineage>
        <taxon>Bacteria</taxon>
        <taxon>Bacillati</taxon>
        <taxon>Actinomycetota</taxon>
        <taxon>Actinomycetes</taxon>
        <taxon>Micrococcales</taxon>
        <taxon>Ruaniaceae</taxon>
        <taxon>Ruania</taxon>
    </lineage>
</organism>
<keyword evidence="1" id="KW-0472">Membrane</keyword>
<proteinExistence type="predicted"/>
<sequence>MAWHTLSWTRTHPAEAVALPLLPIEQAQAQARQILGNDDIHLTEATGYTPRVCFGAWNDGVVITSGEDISERHPTPPEGFDSVTATLVTGNDYVSFEYRDSSREGVGRKVEFSDQDEPNAEDIESFGWGDRLPFEEDLWGWEGEPASPGSESFATAAEDWLFGGHPRQLPSYALWFGTPPKPDREAARERAGRTFLRHLQRWLPVGFFVLFFVTMLIGGIAAGDVLVFAMIGVIGGAIFAGIIALIFRVAMAKEMKQR</sequence>
<protein>
    <submittedName>
        <fullName evidence="2">Uncharacterized protein</fullName>
    </submittedName>
</protein>
<dbReference type="Proteomes" id="UP000199220">
    <property type="component" value="Unassembled WGS sequence"/>
</dbReference>
<keyword evidence="1" id="KW-0812">Transmembrane</keyword>
<dbReference type="AlphaFoldDB" id="A0A1H5N7V4"/>
<dbReference type="STRING" id="648782.SAMN04488554_3955"/>